<evidence type="ECO:0000313" key="2">
    <source>
        <dbReference type="EMBL" id="RIA81166.1"/>
    </source>
</evidence>
<proteinExistence type="predicted"/>
<name>A0A397S8T3_9GLOM</name>
<evidence type="ECO:0000313" key="3">
    <source>
        <dbReference type="Proteomes" id="UP000265703"/>
    </source>
</evidence>
<organism evidence="2 3">
    <name type="scientific">Glomus cerebriforme</name>
    <dbReference type="NCBI Taxonomy" id="658196"/>
    <lineage>
        <taxon>Eukaryota</taxon>
        <taxon>Fungi</taxon>
        <taxon>Fungi incertae sedis</taxon>
        <taxon>Mucoromycota</taxon>
        <taxon>Glomeromycotina</taxon>
        <taxon>Glomeromycetes</taxon>
        <taxon>Glomerales</taxon>
        <taxon>Glomeraceae</taxon>
        <taxon>Glomus</taxon>
    </lineage>
</organism>
<feature type="compositionally biased region" description="Polar residues" evidence="1">
    <location>
        <begin position="258"/>
        <end position="272"/>
    </location>
</feature>
<dbReference type="EMBL" id="QKYT01000837">
    <property type="protein sequence ID" value="RIA81166.1"/>
    <property type="molecule type" value="Genomic_DNA"/>
</dbReference>
<feature type="compositionally biased region" description="Basic and acidic residues" evidence="1">
    <location>
        <begin position="198"/>
        <end position="211"/>
    </location>
</feature>
<keyword evidence="3" id="KW-1185">Reference proteome</keyword>
<gene>
    <name evidence="2" type="ORF">C1645_837420</name>
</gene>
<feature type="region of interest" description="Disordered" evidence="1">
    <location>
        <begin position="198"/>
        <end position="272"/>
    </location>
</feature>
<dbReference type="AlphaFoldDB" id="A0A397S8T3"/>
<accession>A0A397S8T3</accession>
<dbReference type="Proteomes" id="UP000265703">
    <property type="component" value="Unassembled WGS sequence"/>
</dbReference>
<feature type="compositionally biased region" description="Polar residues" evidence="1">
    <location>
        <begin position="214"/>
        <end position="224"/>
    </location>
</feature>
<reference evidence="2 3" key="1">
    <citation type="submission" date="2018-06" db="EMBL/GenBank/DDBJ databases">
        <title>Comparative genomics reveals the genomic features of Rhizophagus irregularis, R. cerebriforme, R. diaphanum and Gigaspora rosea, and their symbiotic lifestyle signature.</title>
        <authorList>
            <person name="Morin E."/>
            <person name="San Clemente H."/>
            <person name="Chen E.C.H."/>
            <person name="De La Providencia I."/>
            <person name="Hainaut M."/>
            <person name="Kuo A."/>
            <person name="Kohler A."/>
            <person name="Murat C."/>
            <person name="Tang N."/>
            <person name="Roy S."/>
            <person name="Loubradou J."/>
            <person name="Henrissat B."/>
            <person name="Grigoriev I.V."/>
            <person name="Corradi N."/>
            <person name="Roux C."/>
            <person name="Martin F.M."/>
        </authorList>
    </citation>
    <scope>NUCLEOTIDE SEQUENCE [LARGE SCALE GENOMIC DNA]</scope>
    <source>
        <strain evidence="2 3">DAOM 227022</strain>
    </source>
</reference>
<evidence type="ECO:0000256" key="1">
    <source>
        <dbReference type="SAM" id="MobiDB-lite"/>
    </source>
</evidence>
<sequence length="272" mass="30158">MSTSTAEHSSYLQKVDVQAFFELTKEELSGSPYNFPGGLAIKLAKEIKALKEKLKPLRALYGRNFSQVKKLVVNSLRNEYVMATLHITINITRDSTGEELSMRSEHEVIGDEKQTRAKSNRGLAQNIKHSELALLAVYSGKISQGSKLPLSIKFSKDALNKDSEEYQSLRNGMKKMLGVLIGLLKIGCHVSQNKLVKDENDCGDDRRDKHTITGRRSQSQSNQKSHIRSESPSRSSPAPPLSHNEDGDTGNPVEGGNNMATSSSNHYLFNNQ</sequence>
<protein>
    <submittedName>
        <fullName evidence="2">Uncharacterized protein</fullName>
    </submittedName>
</protein>
<comment type="caution">
    <text evidence="2">The sequence shown here is derived from an EMBL/GenBank/DDBJ whole genome shotgun (WGS) entry which is preliminary data.</text>
</comment>